<name>A0A382KZN4_9ZZZZ</name>
<proteinExistence type="predicted"/>
<gene>
    <name evidence="1" type="ORF">METZ01_LOCUS280965</name>
</gene>
<protein>
    <submittedName>
        <fullName evidence="1">Uncharacterized protein</fullName>
    </submittedName>
</protein>
<sequence>MKRMSSTSRTIFFQFHPLRIISSTLIGVISSLPAVGTAKSDKYSVFSSTGHIYFLRFYEKQPDQTVYPDLARFNT</sequence>
<accession>A0A382KZN4</accession>
<dbReference type="AlphaFoldDB" id="A0A382KZN4"/>
<evidence type="ECO:0000313" key="1">
    <source>
        <dbReference type="EMBL" id="SVC28111.1"/>
    </source>
</evidence>
<organism evidence="1">
    <name type="scientific">marine metagenome</name>
    <dbReference type="NCBI Taxonomy" id="408172"/>
    <lineage>
        <taxon>unclassified sequences</taxon>
        <taxon>metagenomes</taxon>
        <taxon>ecological metagenomes</taxon>
    </lineage>
</organism>
<reference evidence="1" key="1">
    <citation type="submission" date="2018-05" db="EMBL/GenBank/DDBJ databases">
        <authorList>
            <person name="Lanie J.A."/>
            <person name="Ng W.-L."/>
            <person name="Kazmierczak K.M."/>
            <person name="Andrzejewski T.M."/>
            <person name="Davidsen T.M."/>
            <person name="Wayne K.J."/>
            <person name="Tettelin H."/>
            <person name="Glass J.I."/>
            <person name="Rusch D."/>
            <person name="Podicherti R."/>
            <person name="Tsui H.-C.T."/>
            <person name="Winkler M.E."/>
        </authorList>
    </citation>
    <scope>NUCLEOTIDE SEQUENCE</scope>
</reference>
<dbReference type="EMBL" id="UINC01082913">
    <property type="protein sequence ID" value="SVC28111.1"/>
    <property type="molecule type" value="Genomic_DNA"/>
</dbReference>